<keyword evidence="2" id="KW-1185">Reference proteome</keyword>
<protein>
    <submittedName>
        <fullName evidence="1">Uncharacterized protein</fullName>
    </submittedName>
</protein>
<accession>A0A392RGZ5</accession>
<reference evidence="1 2" key="1">
    <citation type="journal article" date="2018" name="Front. Plant Sci.">
        <title>Red Clover (Trifolium pratense) and Zigzag Clover (T. medium) - A Picture of Genomic Similarities and Differences.</title>
        <authorList>
            <person name="Dluhosova J."/>
            <person name="Istvanek J."/>
            <person name="Nedelnik J."/>
            <person name="Repkova J."/>
        </authorList>
    </citation>
    <scope>NUCLEOTIDE SEQUENCE [LARGE SCALE GENOMIC DNA]</scope>
    <source>
        <strain evidence="2">cv. 10/8</strain>
        <tissue evidence="1">Leaf</tissue>
    </source>
</reference>
<name>A0A392RGZ5_9FABA</name>
<dbReference type="AlphaFoldDB" id="A0A392RGZ5"/>
<sequence>MVLEISPKAWNWSLGRAAEAKMLLEISSRAWNWRLGSGFVGVPVLRDRDYA</sequence>
<dbReference type="EMBL" id="LXQA010227909">
    <property type="protein sequence ID" value="MCI35873.1"/>
    <property type="molecule type" value="Genomic_DNA"/>
</dbReference>
<evidence type="ECO:0000313" key="1">
    <source>
        <dbReference type="EMBL" id="MCI35873.1"/>
    </source>
</evidence>
<organism evidence="1 2">
    <name type="scientific">Trifolium medium</name>
    <dbReference type="NCBI Taxonomy" id="97028"/>
    <lineage>
        <taxon>Eukaryota</taxon>
        <taxon>Viridiplantae</taxon>
        <taxon>Streptophyta</taxon>
        <taxon>Embryophyta</taxon>
        <taxon>Tracheophyta</taxon>
        <taxon>Spermatophyta</taxon>
        <taxon>Magnoliopsida</taxon>
        <taxon>eudicotyledons</taxon>
        <taxon>Gunneridae</taxon>
        <taxon>Pentapetalae</taxon>
        <taxon>rosids</taxon>
        <taxon>fabids</taxon>
        <taxon>Fabales</taxon>
        <taxon>Fabaceae</taxon>
        <taxon>Papilionoideae</taxon>
        <taxon>50 kb inversion clade</taxon>
        <taxon>NPAAA clade</taxon>
        <taxon>Hologalegina</taxon>
        <taxon>IRL clade</taxon>
        <taxon>Trifolieae</taxon>
        <taxon>Trifolium</taxon>
    </lineage>
</organism>
<comment type="caution">
    <text evidence="1">The sequence shown here is derived from an EMBL/GenBank/DDBJ whole genome shotgun (WGS) entry which is preliminary data.</text>
</comment>
<evidence type="ECO:0000313" key="2">
    <source>
        <dbReference type="Proteomes" id="UP000265520"/>
    </source>
</evidence>
<proteinExistence type="predicted"/>
<dbReference type="Proteomes" id="UP000265520">
    <property type="component" value="Unassembled WGS sequence"/>
</dbReference>